<sequence>MKKKQSQHEKENPTQASNLKFFKVQLHLHNLVARLLLFASGLAIGITITSHFKEFPLDQYLPIPSIKFTPSESSFSSSLSVSPPPPSIQIPSCNISSNQSKKMTRIGFKQHFKVQPAMHDMTEEELLWKASMVPKIADYPFNFTPKVAFLFLTKGLFYWLHCGRSSLKEIKASTLSMSIPIHHSMKQYLKTLFFMATGFQARPVYYSIFRFPPLYKFVPF</sequence>
<organism evidence="2 3">
    <name type="scientific">Quillaja saponaria</name>
    <name type="common">Soap bark tree</name>
    <dbReference type="NCBI Taxonomy" id="32244"/>
    <lineage>
        <taxon>Eukaryota</taxon>
        <taxon>Viridiplantae</taxon>
        <taxon>Streptophyta</taxon>
        <taxon>Embryophyta</taxon>
        <taxon>Tracheophyta</taxon>
        <taxon>Spermatophyta</taxon>
        <taxon>Magnoliopsida</taxon>
        <taxon>eudicotyledons</taxon>
        <taxon>Gunneridae</taxon>
        <taxon>Pentapetalae</taxon>
        <taxon>rosids</taxon>
        <taxon>fabids</taxon>
        <taxon>Fabales</taxon>
        <taxon>Quillajaceae</taxon>
        <taxon>Quillaja</taxon>
    </lineage>
</organism>
<evidence type="ECO:0000313" key="2">
    <source>
        <dbReference type="EMBL" id="KAJ7975146.1"/>
    </source>
</evidence>
<accession>A0AAD7Q5A7</accession>
<dbReference type="Proteomes" id="UP001163823">
    <property type="component" value="Chromosome 3"/>
</dbReference>
<evidence type="ECO:0000256" key="1">
    <source>
        <dbReference type="SAM" id="Phobius"/>
    </source>
</evidence>
<feature type="transmembrane region" description="Helical" evidence="1">
    <location>
        <begin position="31"/>
        <end position="52"/>
    </location>
</feature>
<reference evidence="2" key="1">
    <citation type="journal article" date="2023" name="Science">
        <title>Elucidation of the pathway for biosynthesis of saponin adjuvants from the soapbark tree.</title>
        <authorList>
            <person name="Reed J."/>
            <person name="Orme A."/>
            <person name="El-Demerdash A."/>
            <person name="Owen C."/>
            <person name="Martin L.B.B."/>
            <person name="Misra R.C."/>
            <person name="Kikuchi S."/>
            <person name="Rejzek M."/>
            <person name="Martin A.C."/>
            <person name="Harkess A."/>
            <person name="Leebens-Mack J."/>
            <person name="Louveau T."/>
            <person name="Stephenson M.J."/>
            <person name="Osbourn A."/>
        </authorList>
    </citation>
    <scope>NUCLEOTIDE SEQUENCE</scope>
    <source>
        <strain evidence="2">S10</strain>
    </source>
</reference>
<name>A0AAD7Q5A7_QUISA</name>
<evidence type="ECO:0000313" key="3">
    <source>
        <dbReference type="Proteomes" id="UP001163823"/>
    </source>
</evidence>
<dbReference type="EMBL" id="JARAOO010000003">
    <property type="protein sequence ID" value="KAJ7975146.1"/>
    <property type="molecule type" value="Genomic_DNA"/>
</dbReference>
<protein>
    <submittedName>
        <fullName evidence="2">Core-2/I-branching beta-1,6-N-acetylglucosaminyltransferase family protein</fullName>
    </submittedName>
</protein>
<keyword evidence="1" id="KW-0812">Transmembrane</keyword>
<proteinExistence type="predicted"/>
<comment type="caution">
    <text evidence="2">The sequence shown here is derived from an EMBL/GenBank/DDBJ whole genome shotgun (WGS) entry which is preliminary data.</text>
</comment>
<dbReference type="AlphaFoldDB" id="A0AAD7Q5A7"/>
<keyword evidence="1" id="KW-1133">Transmembrane helix</keyword>
<dbReference type="KEGG" id="qsa:O6P43_005109"/>
<keyword evidence="3" id="KW-1185">Reference proteome</keyword>
<gene>
    <name evidence="2" type="ORF">O6P43_005109</name>
</gene>
<keyword evidence="1" id="KW-0472">Membrane</keyword>